<proteinExistence type="evidence at transcript level"/>
<dbReference type="SUPFAM" id="SSF82153">
    <property type="entry name" value="FAS1 domain"/>
    <property type="match status" value="1"/>
</dbReference>
<evidence type="ECO:0000256" key="8">
    <source>
        <dbReference type="ARBA" id="ARBA00023180"/>
    </source>
</evidence>
<sequence>MGFKSSSLLCLALVLAVSSATQAFDITKILSQYPEFSTFSKYLTETKLTEQINSRNTITVLAVDNSAISAISGKSADAIKAVVSTHIVLDFFDEKKLMEALGSKQQLTTLYQASGLAVNQQGFLKVALIGEGEVAFGSAVNGAATDAELVKTVTSQPYNISVLQVSKPIVFPGADKASPSQGAAKAPVPAQGAKAPVPAKGAKAPVAAQGAKAPAPSADKVVATSPSSDVAETPVDAPTASSPLASGPASGPDAADAAAPSSASSTTKVGLVGAVMAFASVLVVL</sequence>
<name>I3SKV7_LOTJA</name>
<evidence type="ECO:0000256" key="3">
    <source>
        <dbReference type="ARBA" id="ARBA00022475"/>
    </source>
</evidence>
<dbReference type="RefSeq" id="XP_057428169.1">
    <property type="nucleotide sequence ID" value="XM_057572186.1"/>
</dbReference>
<keyword evidence="9" id="KW-0449">Lipoprotein</keyword>
<keyword evidence="5 12" id="KW-0732">Signal</keyword>
<dbReference type="Gene3D" id="2.30.180.10">
    <property type="entry name" value="FAS1 domain"/>
    <property type="match status" value="1"/>
</dbReference>
<dbReference type="KEGG" id="lja:130721392"/>
<evidence type="ECO:0000256" key="11">
    <source>
        <dbReference type="SAM" id="MobiDB-lite"/>
    </source>
</evidence>
<evidence type="ECO:0000256" key="2">
    <source>
        <dbReference type="ARBA" id="ARBA00007843"/>
    </source>
</evidence>
<keyword evidence="8" id="KW-0325">Glycoprotein</keyword>
<dbReference type="Pfam" id="PF02469">
    <property type="entry name" value="Fasciclin"/>
    <property type="match status" value="1"/>
</dbReference>
<keyword evidence="3" id="KW-1003">Cell membrane</keyword>
<evidence type="ECO:0000256" key="4">
    <source>
        <dbReference type="ARBA" id="ARBA00022622"/>
    </source>
</evidence>
<reference evidence="14" key="1">
    <citation type="submission" date="2012-05" db="EMBL/GenBank/DDBJ databases">
        <authorList>
            <person name="Krishnakumar V."/>
            <person name="Cheung F."/>
            <person name="Xiao Y."/>
            <person name="Chan A."/>
            <person name="Moskal W.A."/>
            <person name="Town C.D."/>
        </authorList>
    </citation>
    <scope>NUCLEOTIDE SEQUENCE</scope>
</reference>
<accession>I3SKV7</accession>
<keyword evidence="4" id="KW-0336">GPI-anchor</keyword>
<dbReference type="GO" id="GO:0005886">
    <property type="term" value="C:plasma membrane"/>
    <property type="evidence" value="ECO:0007669"/>
    <property type="project" value="UniProtKB-SubCell"/>
</dbReference>
<feature type="chain" id="PRO_5003679593" description="FAS1 domain-containing protein" evidence="12">
    <location>
        <begin position="24"/>
        <end position="285"/>
    </location>
</feature>
<dbReference type="PANTHER" id="PTHR32382:SF6">
    <property type="entry name" value="FASCICLIN-LIKE ARABINOGALACTAN PROTEIN 14"/>
    <property type="match status" value="1"/>
</dbReference>
<dbReference type="PANTHER" id="PTHR32382">
    <property type="entry name" value="FASCICLIN-LIKE ARABINOGALACTAN PROTEIN"/>
    <property type="match status" value="1"/>
</dbReference>
<evidence type="ECO:0000256" key="7">
    <source>
        <dbReference type="ARBA" id="ARBA00023136"/>
    </source>
</evidence>
<feature type="compositionally biased region" description="Low complexity" evidence="11">
    <location>
        <begin position="237"/>
        <end position="261"/>
    </location>
</feature>
<evidence type="ECO:0000256" key="10">
    <source>
        <dbReference type="ARBA" id="ARBA00024686"/>
    </source>
</evidence>
<organism evidence="14">
    <name type="scientific">Lotus japonicus</name>
    <name type="common">Lotus corniculatus var. japonicus</name>
    <dbReference type="NCBI Taxonomy" id="34305"/>
    <lineage>
        <taxon>Eukaryota</taxon>
        <taxon>Viridiplantae</taxon>
        <taxon>Streptophyta</taxon>
        <taxon>Embryophyta</taxon>
        <taxon>Tracheophyta</taxon>
        <taxon>Spermatophyta</taxon>
        <taxon>Magnoliopsida</taxon>
        <taxon>eudicotyledons</taxon>
        <taxon>Gunneridae</taxon>
        <taxon>Pentapetalae</taxon>
        <taxon>rosids</taxon>
        <taxon>fabids</taxon>
        <taxon>Fabales</taxon>
        <taxon>Fabaceae</taxon>
        <taxon>Papilionoideae</taxon>
        <taxon>50 kb inversion clade</taxon>
        <taxon>NPAAA clade</taxon>
        <taxon>Hologalegina</taxon>
        <taxon>robinioid clade</taxon>
        <taxon>Loteae</taxon>
        <taxon>Lotus</taxon>
    </lineage>
</organism>
<feature type="domain" description="FAS1" evidence="13">
    <location>
        <begin position="23"/>
        <end position="169"/>
    </location>
</feature>
<dbReference type="OrthoDB" id="694090at2759"/>
<dbReference type="GO" id="GO:0098552">
    <property type="term" value="C:side of membrane"/>
    <property type="evidence" value="ECO:0007669"/>
    <property type="project" value="UniProtKB-KW"/>
</dbReference>
<dbReference type="AlphaFoldDB" id="I3SKV7"/>
<keyword evidence="6" id="KW-0654">Proteoglycan</keyword>
<dbReference type="FunFam" id="2.30.180.10:FF:000015">
    <property type="entry name" value="Fasciclin-like arabinogalactan protein 3"/>
    <property type="match status" value="1"/>
</dbReference>
<evidence type="ECO:0000256" key="9">
    <source>
        <dbReference type="ARBA" id="ARBA00023288"/>
    </source>
</evidence>
<dbReference type="InterPro" id="IPR033254">
    <property type="entry name" value="Plant_FLA"/>
</dbReference>
<evidence type="ECO:0000313" key="14">
    <source>
        <dbReference type="EMBL" id="AFK40899.1"/>
    </source>
</evidence>
<feature type="signal peptide" evidence="12">
    <location>
        <begin position="1"/>
        <end position="23"/>
    </location>
</feature>
<dbReference type="EMBL" id="BT141105">
    <property type="protein sequence ID" value="AFK40899.1"/>
    <property type="molecule type" value="mRNA"/>
</dbReference>
<feature type="compositionally biased region" description="Low complexity" evidence="11">
    <location>
        <begin position="181"/>
        <end position="216"/>
    </location>
</feature>
<comment type="similarity">
    <text evidence="2">Belongs to the fasciclin-like AGP family.</text>
</comment>
<feature type="region of interest" description="Disordered" evidence="11">
    <location>
        <begin position="176"/>
        <end position="261"/>
    </location>
</feature>
<evidence type="ECO:0000256" key="12">
    <source>
        <dbReference type="SAM" id="SignalP"/>
    </source>
</evidence>
<dbReference type="InterPro" id="IPR000782">
    <property type="entry name" value="FAS1_domain"/>
</dbReference>
<comment type="subcellular location">
    <subcellularLocation>
        <location evidence="1">Cell membrane</location>
        <topology evidence="1">Lipid-anchor</topology>
        <topology evidence="1">GPI-anchor</topology>
    </subcellularLocation>
</comment>
<keyword evidence="7" id="KW-0472">Membrane</keyword>
<evidence type="ECO:0000256" key="5">
    <source>
        <dbReference type="ARBA" id="ARBA00022729"/>
    </source>
</evidence>
<comment type="function">
    <text evidence="10">May be a cell surface adhesion protein.</text>
</comment>
<protein>
    <recommendedName>
        <fullName evidence="13">FAS1 domain-containing protein</fullName>
    </recommendedName>
</protein>
<evidence type="ECO:0000256" key="1">
    <source>
        <dbReference type="ARBA" id="ARBA00004609"/>
    </source>
</evidence>
<dbReference type="PROSITE" id="PS50213">
    <property type="entry name" value="FAS1"/>
    <property type="match status" value="1"/>
</dbReference>
<evidence type="ECO:0000259" key="13">
    <source>
        <dbReference type="PROSITE" id="PS50213"/>
    </source>
</evidence>
<dbReference type="GeneID" id="130721392"/>
<dbReference type="InterPro" id="IPR036378">
    <property type="entry name" value="FAS1_dom_sf"/>
</dbReference>
<evidence type="ECO:0000256" key="6">
    <source>
        <dbReference type="ARBA" id="ARBA00022974"/>
    </source>
</evidence>